<dbReference type="RefSeq" id="XP_007839482.1">
    <property type="nucleotide sequence ID" value="XM_007841291.1"/>
</dbReference>
<dbReference type="InterPro" id="IPR015889">
    <property type="entry name" value="Intradiol_dOase_core"/>
</dbReference>
<accession>W3WSG4</accession>
<dbReference type="Pfam" id="PF00775">
    <property type="entry name" value="Dioxygenase_C"/>
    <property type="match status" value="1"/>
</dbReference>
<keyword evidence="5" id="KW-1185">Reference proteome</keyword>
<feature type="domain" description="Intradiol ring-cleavage dioxygenases" evidence="3">
    <location>
        <begin position="145"/>
        <end position="231"/>
    </location>
</feature>
<feature type="region of interest" description="Disordered" evidence="1">
    <location>
        <begin position="354"/>
        <end position="415"/>
    </location>
</feature>
<sequence length="415" mass="43866">MVNLSSALVVLSISCLGAAHPGEHHDHEKVKREAEAHHVAQQHMARALEACSSSASFQALKQRSIERRTALAHTLRKKRDISSKPIYGKRDLAALETWMASNHNMTGTSDYTTNTPADILFSGNATCALTDETVLGPYYVTGELIRSDISEDQAGVPFYLDVQFVNYSDCSAIHNMVADIWHCNATGVYSGVTASGQAGLGSTFLRGAQISDEDGVAQFETIFPGHYAGRATHIHVVSTENATIRENATYTDGVATHVGQLFFDQGLISAVEASAPYTDNTAAITENVDDDIAQSASTADYDPFMDYALLGNTQSDGILAWITIGINTTANYSDIVVGAAEHYADYDVDTSDQIGEGQIGAAPSGGAPSGFSTGTDTATVSSTASSTESSASATSSTSTSSGRRACGHPLGFLHW</sequence>
<feature type="compositionally biased region" description="Low complexity" evidence="1">
    <location>
        <begin position="360"/>
        <end position="401"/>
    </location>
</feature>
<evidence type="ECO:0000313" key="5">
    <source>
        <dbReference type="Proteomes" id="UP000030651"/>
    </source>
</evidence>
<dbReference type="PANTHER" id="PTHR34315:SF1">
    <property type="entry name" value="INTRADIOL RING-CLEAVAGE DIOXYGENASES DOMAIN-CONTAINING PROTEIN-RELATED"/>
    <property type="match status" value="1"/>
</dbReference>
<organism evidence="4 5">
    <name type="scientific">Pestalotiopsis fici (strain W106-1 / CGMCC3.15140)</name>
    <dbReference type="NCBI Taxonomy" id="1229662"/>
    <lineage>
        <taxon>Eukaryota</taxon>
        <taxon>Fungi</taxon>
        <taxon>Dikarya</taxon>
        <taxon>Ascomycota</taxon>
        <taxon>Pezizomycotina</taxon>
        <taxon>Sordariomycetes</taxon>
        <taxon>Xylariomycetidae</taxon>
        <taxon>Amphisphaeriales</taxon>
        <taxon>Sporocadaceae</taxon>
        <taxon>Pestalotiopsis</taxon>
    </lineage>
</organism>
<gene>
    <name evidence="4" type="ORF">PFICI_12710</name>
</gene>
<dbReference type="SUPFAM" id="SSF49482">
    <property type="entry name" value="Aromatic compound dioxygenase"/>
    <property type="match status" value="1"/>
</dbReference>
<protein>
    <recommendedName>
        <fullName evidence="3">Intradiol ring-cleavage dioxygenases domain-containing protein</fullName>
    </recommendedName>
</protein>
<dbReference type="eggNOG" id="ENOG502QPRK">
    <property type="taxonomic scope" value="Eukaryota"/>
</dbReference>
<dbReference type="AlphaFoldDB" id="W3WSG4"/>
<dbReference type="GO" id="GO:0008199">
    <property type="term" value="F:ferric iron binding"/>
    <property type="evidence" value="ECO:0007669"/>
    <property type="project" value="InterPro"/>
</dbReference>
<dbReference type="KEGG" id="pfy:PFICI_12710"/>
<reference evidence="5" key="1">
    <citation type="journal article" date="2015" name="BMC Genomics">
        <title>Genomic and transcriptomic analysis of the endophytic fungus Pestalotiopsis fici reveals its lifestyle and high potential for synthesis of natural products.</title>
        <authorList>
            <person name="Wang X."/>
            <person name="Zhang X."/>
            <person name="Liu L."/>
            <person name="Xiang M."/>
            <person name="Wang W."/>
            <person name="Sun X."/>
            <person name="Che Y."/>
            <person name="Guo L."/>
            <person name="Liu G."/>
            <person name="Guo L."/>
            <person name="Wang C."/>
            <person name="Yin W.B."/>
            <person name="Stadler M."/>
            <person name="Zhang X."/>
            <person name="Liu X."/>
        </authorList>
    </citation>
    <scope>NUCLEOTIDE SEQUENCE [LARGE SCALE GENOMIC DNA]</scope>
    <source>
        <strain evidence="5">W106-1 / CGMCC3.15140</strain>
    </source>
</reference>
<keyword evidence="2" id="KW-0732">Signal</keyword>
<dbReference type="HOGENOM" id="CLU_027719_0_0_1"/>
<dbReference type="OMA" id="IIGPYWV"/>
<feature type="compositionally biased region" description="Basic and acidic residues" evidence="1">
    <location>
        <begin position="21"/>
        <end position="38"/>
    </location>
</feature>
<feature type="region of interest" description="Disordered" evidence="1">
    <location>
        <begin position="21"/>
        <end position="41"/>
    </location>
</feature>
<evidence type="ECO:0000259" key="3">
    <source>
        <dbReference type="Pfam" id="PF00775"/>
    </source>
</evidence>
<feature type="signal peptide" evidence="2">
    <location>
        <begin position="1"/>
        <end position="19"/>
    </location>
</feature>
<feature type="chain" id="PRO_5004835357" description="Intradiol ring-cleavage dioxygenases domain-containing protein" evidence="2">
    <location>
        <begin position="20"/>
        <end position="415"/>
    </location>
</feature>
<dbReference type="InterPro" id="IPR000627">
    <property type="entry name" value="Intradiol_dOase_C"/>
</dbReference>
<dbReference type="GeneID" id="19277723"/>
<dbReference type="Proteomes" id="UP000030651">
    <property type="component" value="Unassembled WGS sequence"/>
</dbReference>
<dbReference type="EMBL" id="KI912118">
    <property type="protein sequence ID" value="ETS75766.1"/>
    <property type="molecule type" value="Genomic_DNA"/>
</dbReference>
<name>W3WSG4_PESFW</name>
<dbReference type="Gene3D" id="2.60.130.10">
    <property type="entry name" value="Aromatic compound dioxygenase"/>
    <property type="match status" value="1"/>
</dbReference>
<evidence type="ECO:0000256" key="2">
    <source>
        <dbReference type="SAM" id="SignalP"/>
    </source>
</evidence>
<dbReference type="GO" id="GO:0016702">
    <property type="term" value="F:oxidoreductase activity, acting on single donors with incorporation of molecular oxygen, incorporation of two atoms of oxygen"/>
    <property type="evidence" value="ECO:0007669"/>
    <property type="project" value="InterPro"/>
</dbReference>
<dbReference type="InParanoid" id="W3WSG4"/>
<dbReference type="PANTHER" id="PTHR34315">
    <property type="match status" value="1"/>
</dbReference>
<evidence type="ECO:0000256" key="1">
    <source>
        <dbReference type="SAM" id="MobiDB-lite"/>
    </source>
</evidence>
<dbReference type="OrthoDB" id="121380at2759"/>
<proteinExistence type="predicted"/>
<evidence type="ECO:0000313" key="4">
    <source>
        <dbReference type="EMBL" id="ETS75766.1"/>
    </source>
</evidence>
<dbReference type="CDD" id="cd03457">
    <property type="entry name" value="intradiol_dioxygenase_like"/>
    <property type="match status" value="1"/>
</dbReference>